<feature type="domain" description="ABC transporter" evidence="5">
    <location>
        <begin position="250"/>
        <end position="456"/>
    </location>
</feature>
<keyword evidence="3" id="KW-0547">Nucleotide-binding</keyword>
<dbReference type="PROSITE" id="PS00211">
    <property type="entry name" value="ABC_TRANSPORTER_1"/>
    <property type="match status" value="2"/>
</dbReference>
<evidence type="ECO:0000256" key="3">
    <source>
        <dbReference type="ARBA" id="ARBA00022741"/>
    </source>
</evidence>
<dbReference type="Pfam" id="PF00005">
    <property type="entry name" value="ABC_tran"/>
    <property type="match status" value="2"/>
</dbReference>
<accession>A0A5C8NFS8</accession>
<dbReference type="InterPro" id="IPR027417">
    <property type="entry name" value="P-loop_NTPase"/>
</dbReference>
<keyword evidence="2" id="KW-0813">Transport</keyword>
<dbReference type="InterPro" id="IPR003593">
    <property type="entry name" value="AAA+_ATPase"/>
</dbReference>
<evidence type="ECO:0000256" key="1">
    <source>
        <dbReference type="ARBA" id="ARBA00005417"/>
    </source>
</evidence>
<feature type="domain" description="ABC transporter" evidence="5">
    <location>
        <begin position="1"/>
        <end position="228"/>
    </location>
</feature>
<gene>
    <name evidence="6" type="ORF">FHP06_12710</name>
</gene>
<dbReference type="GO" id="GO:0016887">
    <property type="term" value="F:ATP hydrolysis activity"/>
    <property type="evidence" value="ECO:0007669"/>
    <property type="project" value="InterPro"/>
</dbReference>
<name>A0A5C8NFS8_9ACTN</name>
<evidence type="ECO:0000313" key="6">
    <source>
        <dbReference type="EMBL" id="TXL57773.1"/>
    </source>
</evidence>
<dbReference type="SUPFAM" id="SSF52540">
    <property type="entry name" value="P-loop containing nucleoside triphosphate hydrolases"/>
    <property type="match status" value="2"/>
</dbReference>
<dbReference type="AlphaFoldDB" id="A0A5C8NFS8"/>
<evidence type="ECO:0000259" key="5">
    <source>
        <dbReference type="PROSITE" id="PS50893"/>
    </source>
</evidence>
<keyword evidence="4 6" id="KW-0067">ATP-binding</keyword>
<dbReference type="CDD" id="cd03225">
    <property type="entry name" value="ABC_cobalt_CbiO_domain1"/>
    <property type="match status" value="2"/>
</dbReference>
<dbReference type="EMBL" id="VDUX01000006">
    <property type="protein sequence ID" value="TXL57773.1"/>
    <property type="molecule type" value="Genomic_DNA"/>
</dbReference>
<reference evidence="6 7" key="1">
    <citation type="submission" date="2019-06" db="EMBL/GenBank/DDBJ databases">
        <title>Aeromicrobium sp. nov., isolated from a maize field.</title>
        <authorList>
            <person name="Lin S.-Y."/>
            <person name="Tsai C.-F."/>
            <person name="Young C.-C."/>
        </authorList>
    </citation>
    <scope>NUCLEOTIDE SEQUENCE [LARGE SCALE GENOMIC DNA]</scope>
    <source>
        <strain evidence="6 7">CC-CFT486</strain>
    </source>
</reference>
<dbReference type="InterPro" id="IPR003439">
    <property type="entry name" value="ABC_transporter-like_ATP-bd"/>
</dbReference>
<sequence>MRLSDFTWRPLGRKAPVVAGLDLAVEPGERVLLVGPSGAGKSTILHGLAGALGTTLAGELTGTAEVDGRLGLLLQNPADAIVAEHLGRDVAFGLENASVPRSEMWPRVDAALDRVGLGVYGRHHFTAALSGGEQQRLALAGVLVLEPDVLLLDEPTSMLDDATATSVRQAILDAAGDRTMVVVEHRIGPWLEHVDRVVVLSSDGEVVSDGSVASFLAGPAPAGVWMPGLPTPEPLAVPADLVRPADALGVTAEDVVADLTTRTLRGVQRTRALDGFTAVLAPGTTTALTGPSGAGKSTALAVIGGLRKPTNGRVTPDLASRRTLELATSVGWVPQNPEHGFLTLKVADEVARTAGRVGRSVDAAAVLDVFGLGGLADAHPYRLSGGEQRRLALAAALAHRPSVVLLDEPTVGQDPGTWAAVTGWVAAARDAGATVAVSTHDPDLPRDVEHRLEAGVSS</sequence>
<organism evidence="6 7">
    <name type="scientific">Aeromicrobium terrae</name>
    <dbReference type="NCBI Taxonomy" id="2498846"/>
    <lineage>
        <taxon>Bacteria</taxon>
        <taxon>Bacillati</taxon>
        <taxon>Actinomycetota</taxon>
        <taxon>Actinomycetes</taxon>
        <taxon>Propionibacteriales</taxon>
        <taxon>Nocardioidaceae</taxon>
        <taxon>Aeromicrobium</taxon>
    </lineage>
</organism>
<dbReference type="GO" id="GO:0005524">
    <property type="term" value="F:ATP binding"/>
    <property type="evidence" value="ECO:0007669"/>
    <property type="project" value="UniProtKB-KW"/>
</dbReference>
<comment type="similarity">
    <text evidence="1">Belongs to the ABC transporter superfamily.</text>
</comment>
<dbReference type="PROSITE" id="PS50893">
    <property type="entry name" value="ABC_TRANSPORTER_2"/>
    <property type="match status" value="2"/>
</dbReference>
<dbReference type="Proteomes" id="UP000321571">
    <property type="component" value="Unassembled WGS sequence"/>
</dbReference>
<dbReference type="OrthoDB" id="501320at2"/>
<dbReference type="PANTHER" id="PTHR43553">
    <property type="entry name" value="HEAVY METAL TRANSPORTER"/>
    <property type="match status" value="1"/>
</dbReference>
<dbReference type="GO" id="GO:0043190">
    <property type="term" value="C:ATP-binding cassette (ABC) transporter complex"/>
    <property type="evidence" value="ECO:0007669"/>
    <property type="project" value="TreeGrafter"/>
</dbReference>
<proteinExistence type="inferred from homology"/>
<dbReference type="Gene3D" id="3.40.50.300">
    <property type="entry name" value="P-loop containing nucleotide triphosphate hydrolases"/>
    <property type="match status" value="2"/>
</dbReference>
<protein>
    <submittedName>
        <fullName evidence="6">ATP-binding cassette domain-containing protein</fullName>
    </submittedName>
</protein>
<dbReference type="SMART" id="SM00382">
    <property type="entry name" value="AAA"/>
    <property type="match status" value="2"/>
</dbReference>
<evidence type="ECO:0000256" key="4">
    <source>
        <dbReference type="ARBA" id="ARBA00022840"/>
    </source>
</evidence>
<keyword evidence="7" id="KW-1185">Reference proteome</keyword>
<comment type="caution">
    <text evidence="6">The sequence shown here is derived from an EMBL/GenBank/DDBJ whole genome shotgun (WGS) entry which is preliminary data.</text>
</comment>
<dbReference type="GO" id="GO:0042626">
    <property type="term" value="F:ATPase-coupled transmembrane transporter activity"/>
    <property type="evidence" value="ECO:0007669"/>
    <property type="project" value="TreeGrafter"/>
</dbReference>
<dbReference type="InterPro" id="IPR015856">
    <property type="entry name" value="ABC_transpr_CbiO/EcfA_su"/>
</dbReference>
<dbReference type="InterPro" id="IPR050095">
    <property type="entry name" value="ECF_ABC_transporter_ATP-bd"/>
</dbReference>
<evidence type="ECO:0000313" key="7">
    <source>
        <dbReference type="Proteomes" id="UP000321571"/>
    </source>
</evidence>
<evidence type="ECO:0000256" key="2">
    <source>
        <dbReference type="ARBA" id="ARBA00022448"/>
    </source>
</evidence>
<dbReference type="InterPro" id="IPR017871">
    <property type="entry name" value="ABC_transporter-like_CS"/>
</dbReference>
<dbReference type="PANTHER" id="PTHR43553:SF24">
    <property type="entry name" value="ENERGY-COUPLING FACTOR TRANSPORTER ATP-BINDING PROTEIN ECFA1"/>
    <property type="match status" value="1"/>
</dbReference>